<evidence type="ECO:0000256" key="7">
    <source>
        <dbReference type="ARBA" id="ARBA00023326"/>
    </source>
</evidence>
<feature type="binding site" evidence="9">
    <location>
        <position position="475"/>
    </location>
    <ligand>
        <name>substrate</name>
    </ligand>
</feature>
<feature type="binding site" evidence="9">
    <location>
        <position position="259"/>
    </location>
    <ligand>
        <name>substrate</name>
    </ligand>
</feature>
<feature type="active site" evidence="10">
    <location>
        <position position="296"/>
    </location>
</feature>
<sequence length="507" mass="52206">MNSRRTPFRPFLAAALTLASALVSACIQEPDSLTGEESPTESASQTEALTELIVNGNFNAGSTTPWWNGANTQSRVENAQWRIDVTTGTANPWDAIVGQNGIRLTSGQSYTLSFTASASAAGALVTTVQTEVAPYTATLNQRVTVDATPRRYSFPFTSSLSTAQGQVTFQLGGAAARTLRLDDISLTTGSGGGTDGGTGGGSDGGTDGGTGGGSGPLAMTNGFYVDPNSNPAAWARANSGDSRAASIQSAIASKPMARWFGNWNSDITAEASSYVGAAAAAGKLPVLVAYNIPGRDCGSHSGGGAGSPEAYRTWISGLASGIGNRPAIVLIEPDAVAQLDCLPDDTARQTRLGLLRYATEQLRDRAPNTWAYLDGGNARWIAADTMAQRLQSAGVSNIRGFVINISNFYTTAESISYGNAVSAALSSRYGYGKPFVVDTSRNGNGSNGEWCNPAGRKLGTPSQVGGGAELLVWAKIPGDSDGSCGTAPSTPAGQFSPDLAIRLINGT</sequence>
<evidence type="ECO:0000259" key="13">
    <source>
        <dbReference type="Pfam" id="PF02018"/>
    </source>
</evidence>
<dbReference type="Gene3D" id="3.20.20.40">
    <property type="entry name" value="1, 4-beta cellobiohydrolase"/>
    <property type="match status" value="1"/>
</dbReference>
<feature type="binding site" evidence="9">
    <location>
        <position position="407"/>
    </location>
    <ligand>
        <name>substrate</name>
    </ligand>
</feature>
<dbReference type="InterPro" id="IPR016288">
    <property type="entry name" value="Beta_cellobiohydrolase"/>
</dbReference>
<evidence type="ECO:0000256" key="2">
    <source>
        <dbReference type="ARBA" id="ARBA00022801"/>
    </source>
</evidence>
<reference evidence="14" key="1">
    <citation type="submission" date="2013-05" db="EMBL/GenBank/DDBJ databases">
        <title>Genome assembly of Cystobacter fuscus DSM 2262.</title>
        <authorList>
            <person name="Sharma G."/>
            <person name="Khatri I."/>
            <person name="Kaur C."/>
            <person name="Mayilraj S."/>
            <person name="Subramanian S."/>
        </authorList>
    </citation>
    <scope>NUCLEOTIDE SEQUENCE [LARGE SCALE GENOMIC DNA]</scope>
    <source>
        <strain evidence="14">DSM 2262</strain>
    </source>
</reference>
<comment type="caution">
    <text evidence="14">The sequence shown here is derived from an EMBL/GenBank/DDBJ whole genome shotgun (WGS) entry which is preliminary data.</text>
</comment>
<dbReference type="PROSITE" id="PS00655">
    <property type="entry name" value="GLYCOSYL_HYDROL_F6_1"/>
    <property type="match status" value="1"/>
</dbReference>
<feature type="active site" description="Proton acceptor" evidence="8">
    <location>
        <position position="481"/>
    </location>
</feature>
<keyword evidence="4" id="KW-1015">Disulfide bond</keyword>
<keyword evidence="7 11" id="KW-0624">Polysaccharide degradation</keyword>
<feature type="active site" description="Proton donor" evidence="8">
    <location>
        <position position="334"/>
    </location>
</feature>
<feature type="chain" id="PRO_5005146775" description="Glucanase" evidence="11">
    <location>
        <begin position="26"/>
        <end position="507"/>
    </location>
</feature>
<keyword evidence="5 11" id="KW-0119">Carbohydrate metabolism</keyword>
<feature type="domain" description="CBM-cenC" evidence="13">
    <location>
        <begin position="51"/>
        <end position="172"/>
    </location>
</feature>
<feature type="binding site" evidence="9">
    <location>
        <position position="450"/>
    </location>
    <ligand>
        <name>substrate</name>
    </ligand>
</feature>
<dbReference type="InterPro" id="IPR036434">
    <property type="entry name" value="Beta_cellobiohydrolase_sf"/>
</dbReference>
<evidence type="ECO:0000256" key="6">
    <source>
        <dbReference type="ARBA" id="ARBA00023295"/>
    </source>
</evidence>
<dbReference type="eggNOG" id="COG5297">
    <property type="taxonomic scope" value="Bacteria"/>
</dbReference>
<dbReference type="GO" id="GO:0004553">
    <property type="term" value="F:hydrolase activity, hydrolyzing O-glycosyl compounds"/>
    <property type="evidence" value="ECO:0007669"/>
    <property type="project" value="InterPro"/>
</dbReference>
<dbReference type="Proteomes" id="UP000011682">
    <property type="component" value="Unassembled WGS sequence"/>
</dbReference>
<evidence type="ECO:0000256" key="1">
    <source>
        <dbReference type="ARBA" id="ARBA00022729"/>
    </source>
</evidence>
<keyword evidence="15" id="KW-1185">Reference proteome</keyword>
<evidence type="ECO:0000313" key="14">
    <source>
        <dbReference type="EMBL" id="EPX65375.1"/>
    </source>
</evidence>
<dbReference type="PANTHER" id="PTHR34876">
    <property type="match status" value="1"/>
</dbReference>
<evidence type="ECO:0000256" key="11">
    <source>
        <dbReference type="RuleBase" id="RU361186"/>
    </source>
</evidence>
<keyword evidence="2 11" id="KW-0378">Hydrolase</keyword>
<feature type="region of interest" description="Disordered" evidence="12">
    <location>
        <begin position="187"/>
        <end position="220"/>
    </location>
</feature>
<keyword evidence="1 11" id="KW-0732">Signal</keyword>
<evidence type="ECO:0000256" key="9">
    <source>
        <dbReference type="PIRSR" id="PIRSR001100-2"/>
    </source>
</evidence>
<dbReference type="Pfam" id="PF02018">
    <property type="entry name" value="CBM_4_9"/>
    <property type="match status" value="1"/>
</dbReference>
<gene>
    <name evidence="14" type="ORF">D187_000801</name>
</gene>
<dbReference type="GO" id="GO:0030245">
    <property type="term" value="P:cellulose catabolic process"/>
    <property type="evidence" value="ECO:0007669"/>
    <property type="project" value="UniProtKB-KW"/>
</dbReference>
<dbReference type="InterPro" id="IPR003305">
    <property type="entry name" value="CenC_carb-bd"/>
</dbReference>
<dbReference type="InterPro" id="IPR001524">
    <property type="entry name" value="Glyco_hydro_6_CS"/>
</dbReference>
<keyword evidence="3 11" id="KW-0136">Cellulose degradation</keyword>
<feature type="signal peptide" evidence="11">
    <location>
        <begin position="1"/>
        <end position="25"/>
    </location>
</feature>
<dbReference type="Gene3D" id="2.60.120.260">
    <property type="entry name" value="Galactose-binding domain-like"/>
    <property type="match status" value="1"/>
</dbReference>
<feature type="binding site" evidence="9">
    <location>
        <position position="380"/>
    </location>
    <ligand>
        <name>substrate</name>
    </ligand>
</feature>
<dbReference type="EC" id="3.2.1.-" evidence="11"/>
<dbReference type="Pfam" id="PF01341">
    <property type="entry name" value="Glyco_hydro_6"/>
    <property type="match status" value="1"/>
</dbReference>
<dbReference type="SUPFAM" id="SSF51989">
    <property type="entry name" value="Glycosyl hydrolases family 6, cellulases"/>
    <property type="match status" value="1"/>
</dbReference>
<comment type="similarity">
    <text evidence="11">Belongs to the glycosyl hydrolase family 6.</text>
</comment>
<evidence type="ECO:0000256" key="3">
    <source>
        <dbReference type="ARBA" id="ARBA00023001"/>
    </source>
</evidence>
<dbReference type="PANTHER" id="PTHR34876:SF4">
    <property type="entry name" value="1,4-BETA-D-GLUCAN CELLOBIOHYDROLASE C-RELATED"/>
    <property type="match status" value="1"/>
</dbReference>
<feature type="compositionally biased region" description="Gly residues" evidence="12">
    <location>
        <begin position="189"/>
        <end position="215"/>
    </location>
</feature>
<dbReference type="SUPFAM" id="SSF49785">
    <property type="entry name" value="Galactose-binding domain-like"/>
    <property type="match status" value="1"/>
</dbReference>
<evidence type="ECO:0000256" key="8">
    <source>
        <dbReference type="PIRSR" id="PIRSR001100-1"/>
    </source>
</evidence>
<dbReference type="PIRSF" id="PIRSF001100">
    <property type="entry name" value="Beta_cellobiohydrolase"/>
    <property type="match status" value="1"/>
</dbReference>
<evidence type="ECO:0000313" key="15">
    <source>
        <dbReference type="Proteomes" id="UP000011682"/>
    </source>
</evidence>
<dbReference type="OrthoDB" id="9775889at2"/>
<evidence type="ECO:0000256" key="10">
    <source>
        <dbReference type="PROSITE-ProRule" id="PRU10056"/>
    </source>
</evidence>
<dbReference type="PRINTS" id="PR00733">
    <property type="entry name" value="GLHYDRLASE6"/>
</dbReference>
<proteinExistence type="inferred from homology"/>
<dbReference type="PROSITE" id="PS51257">
    <property type="entry name" value="PROKAR_LIPOPROTEIN"/>
    <property type="match status" value="1"/>
</dbReference>
<evidence type="ECO:0000256" key="12">
    <source>
        <dbReference type="SAM" id="MobiDB-lite"/>
    </source>
</evidence>
<evidence type="ECO:0000256" key="4">
    <source>
        <dbReference type="ARBA" id="ARBA00023157"/>
    </source>
</evidence>
<organism evidence="14 15">
    <name type="scientific">Cystobacter fuscus (strain ATCC 25194 / DSM 2262 / NBRC 100088 / M29)</name>
    <dbReference type="NCBI Taxonomy" id="1242864"/>
    <lineage>
        <taxon>Bacteria</taxon>
        <taxon>Pseudomonadati</taxon>
        <taxon>Myxococcota</taxon>
        <taxon>Myxococcia</taxon>
        <taxon>Myxococcales</taxon>
        <taxon>Cystobacterineae</taxon>
        <taxon>Archangiaceae</taxon>
        <taxon>Cystobacter</taxon>
    </lineage>
</organism>
<dbReference type="RefSeq" id="WP_002628791.1">
    <property type="nucleotide sequence ID" value="NZ_ANAH02000001.1"/>
</dbReference>
<protein>
    <recommendedName>
        <fullName evidence="11">Glucanase</fullName>
        <ecNumber evidence="11">3.2.1.-</ecNumber>
    </recommendedName>
</protein>
<accession>S9PM77</accession>
<dbReference type="EMBL" id="ANAH02000001">
    <property type="protein sequence ID" value="EPX65375.1"/>
    <property type="molecule type" value="Genomic_DNA"/>
</dbReference>
<evidence type="ECO:0000256" key="5">
    <source>
        <dbReference type="ARBA" id="ARBA00023277"/>
    </source>
</evidence>
<dbReference type="InterPro" id="IPR008979">
    <property type="entry name" value="Galactose-bd-like_sf"/>
</dbReference>
<keyword evidence="6 11" id="KW-0326">Glycosidase</keyword>
<dbReference type="AlphaFoldDB" id="S9PM77"/>
<name>S9PM77_CYSF2</name>